<evidence type="ECO:0000256" key="5">
    <source>
        <dbReference type="RuleBase" id="RU003512"/>
    </source>
</evidence>
<accession>A0A6G9Y5E4</accession>
<dbReference type="SUPFAM" id="SSF53807">
    <property type="entry name" value="Helical backbone' metal receptor"/>
    <property type="match status" value="1"/>
</dbReference>
<dbReference type="InterPro" id="IPR006128">
    <property type="entry name" value="Lipoprotein_PsaA-like"/>
</dbReference>
<dbReference type="Proteomes" id="UP000503540">
    <property type="component" value="Chromosome"/>
</dbReference>
<evidence type="ECO:0000313" key="7">
    <source>
        <dbReference type="Proteomes" id="UP000503540"/>
    </source>
</evidence>
<evidence type="ECO:0000256" key="2">
    <source>
        <dbReference type="ARBA" id="ARBA00022448"/>
    </source>
</evidence>
<dbReference type="GO" id="GO:0007155">
    <property type="term" value="P:cell adhesion"/>
    <property type="evidence" value="ECO:0007669"/>
    <property type="project" value="InterPro"/>
</dbReference>
<dbReference type="PRINTS" id="PR00690">
    <property type="entry name" value="ADHESNFAMILY"/>
</dbReference>
<dbReference type="InterPro" id="IPR006127">
    <property type="entry name" value="ZnuA-like"/>
</dbReference>
<dbReference type="PANTHER" id="PTHR42953:SF1">
    <property type="entry name" value="METAL-BINDING PROTEIN HI_0362-RELATED"/>
    <property type="match status" value="1"/>
</dbReference>
<keyword evidence="2 5" id="KW-0813">Transport</keyword>
<sequence length="340" mass="35914">MVDRAREPHVRGLDAFARLFARLWAAAKVKRKRFPLCSAASSGVPRLKSRSAIRIAGVVAGLATAIALTACGSDTEHSGKPTIVASTNVWGDIAAQIAGPDATVSAIIGDPNIDPHSYETTATDSAKFADASLVVYNGGGYDEFAAKAIGGRNKKTVQAFESRTDRADQNEHVWYDVTTVGAVADRIAAALGEIDTANAAAYADRAAAFRARLGAITAIAGKIAADHPKTPVLQTEPIAHYLLRTAAAEDRTPREFQNAIEQETDPAPAAVAAVRELLTGKQVRALIYNVQTEDKTTEGLRDIARSAGVPVVEVTETLPSGTDYVQWQIKNAQALATALS</sequence>
<dbReference type="PANTHER" id="PTHR42953">
    <property type="entry name" value="HIGH-AFFINITY ZINC UPTAKE SYSTEM PROTEIN ZNUA-RELATED"/>
    <property type="match status" value="1"/>
</dbReference>
<dbReference type="GO" id="GO:0030001">
    <property type="term" value="P:metal ion transport"/>
    <property type="evidence" value="ECO:0007669"/>
    <property type="project" value="InterPro"/>
</dbReference>
<reference evidence="6 7" key="1">
    <citation type="journal article" date="2019" name="ACS Chem. Biol.">
        <title>Identification and Mobilization of a Cryptic Antibiotic Biosynthesis Gene Locus from a Human-Pathogenic Nocardia Isolate.</title>
        <authorList>
            <person name="Herisse M."/>
            <person name="Ishida K."/>
            <person name="Porter J.L."/>
            <person name="Howden B."/>
            <person name="Hertweck C."/>
            <person name="Stinear T.P."/>
            <person name="Pidot S.J."/>
        </authorList>
    </citation>
    <scope>NUCLEOTIDE SEQUENCE [LARGE SCALE GENOMIC DNA]</scope>
    <source>
        <strain evidence="6 7">AUSMDU00012717</strain>
    </source>
</reference>
<dbReference type="KEGG" id="nah:F5544_02505"/>
<dbReference type="GO" id="GO:0030313">
    <property type="term" value="C:cell envelope"/>
    <property type="evidence" value="ECO:0007669"/>
    <property type="project" value="UniProtKB-SubCell"/>
</dbReference>
<keyword evidence="4" id="KW-0732">Signal</keyword>
<evidence type="ECO:0000256" key="1">
    <source>
        <dbReference type="ARBA" id="ARBA00004196"/>
    </source>
</evidence>
<evidence type="ECO:0000256" key="4">
    <source>
        <dbReference type="ARBA" id="ARBA00022729"/>
    </source>
</evidence>
<name>A0A6G9Y5E4_9NOCA</name>
<keyword evidence="7" id="KW-1185">Reference proteome</keyword>
<evidence type="ECO:0000313" key="6">
    <source>
        <dbReference type="EMBL" id="QIS08421.1"/>
    </source>
</evidence>
<evidence type="ECO:0000256" key="3">
    <source>
        <dbReference type="ARBA" id="ARBA00022723"/>
    </source>
</evidence>
<dbReference type="AlphaFoldDB" id="A0A6G9Y5E4"/>
<gene>
    <name evidence="6" type="ORF">F5544_02505</name>
</gene>
<dbReference type="GO" id="GO:0046872">
    <property type="term" value="F:metal ion binding"/>
    <property type="evidence" value="ECO:0007669"/>
    <property type="project" value="UniProtKB-KW"/>
</dbReference>
<keyword evidence="3" id="KW-0479">Metal-binding</keyword>
<organism evidence="6 7">
    <name type="scientific">Nocardia arthritidis</name>
    <dbReference type="NCBI Taxonomy" id="228602"/>
    <lineage>
        <taxon>Bacteria</taxon>
        <taxon>Bacillati</taxon>
        <taxon>Actinomycetota</taxon>
        <taxon>Actinomycetes</taxon>
        <taxon>Mycobacteriales</taxon>
        <taxon>Nocardiaceae</taxon>
        <taxon>Nocardia</taxon>
    </lineage>
</organism>
<dbReference type="Pfam" id="PF01297">
    <property type="entry name" value="ZnuA"/>
    <property type="match status" value="1"/>
</dbReference>
<comment type="subcellular location">
    <subcellularLocation>
        <location evidence="1">Cell envelope</location>
    </subcellularLocation>
</comment>
<dbReference type="Gene3D" id="3.40.50.1980">
    <property type="entry name" value="Nitrogenase molybdenum iron protein domain"/>
    <property type="match status" value="2"/>
</dbReference>
<proteinExistence type="inferred from homology"/>
<dbReference type="InterPro" id="IPR050492">
    <property type="entry name" value="Bact_metal-bind_prot9"/>
</dbReference>
<protein>
    <submittedName>
        <fullName evidence="6">ABC transporter permease</fullName>
    </submittedName>
</protein>
<comment type="similarity">
    <text evidence="5">Belongs to the bacterial solute-binding protein 9 family.</text>
</comment>
<dbReference type="EMBL" id="CP046172">
    <property type="protein sequence ID" value="QIS08421.1"/>
    <property type="molecule type" value="Genomic_DNA"/>
</dbReference>